<reference evidence="2 3" key="1">
    <citation type="submission" date="2020-08" db="EMBL/GenBank/DDBJ databases">
        <title>Genomic Encyclopedia of Type Strains, Phase III (KMG-III): the genomes of soil and plant-associated and newly described type strains.</title>
        <authorList>
            <person name="Whitman W."/>
        </authorList>
    </citation>
    <scope>NUCLEOTIDE SEQUENCE [LARGE SCALE GENOMIC DNA]</scope>
    <source>
        <strain evidence="2 3">CECT 3265</strain>
    </source>
</reference>
<proteinExistence type="predicted"/>
<dbReference type="Proteomes" id="UP000556436">
    <property type="component" value="Unassembled WGS sequence"/>
</dbReference>
<organism evidence="2 3">
    <name type="scientific">Streptomyces netropsis</name>
    <name type="common">Streptoverticillium netropsis</name>
    <dbReference type="NCBI Taxonomy" id="55404"/>
    <lineage>
        <taxon>Bacteria</taxon>
        <taxon>Bacillati</taxon>
        <taxon>Actinomycetota</taxon>
        <taxon>Actinomycetes</taxon>
        <taxon>Kitasatosporales</taxon>
        <taxon>Streptomycetaceae</taxon>
        <taxon>Streptomyces</taxon>
    </lineage>
</organism>
<protein>
    <submittedName>
        <fullName evidence="2">Uncharacterized protein</fullName>
    </submittedName>
</protein>
<name>A0A7W7L5G7_STRNE</name>
<comment type="caution">
    <text evidence="2">The sequence shown here is derived from an EMBL/GenBank/DDBJ whole genome shotgun (WGS) entry which is preliminary data.</text>
</comment>
<feature type="region of interest" description="Disordered" evidence="1">
    <location>
        <begin position="1"/>
        <end position="30"/>
    </location>
</feature>
<dbReference type="EMBL" id="JACHJG010000001">
    <property type="protein sequence ID" value="MBB4884040.1"/>
    <property type="molecule type" value="Genomic_DNA"/>
</dbReference>
<sequence length="30" mass="3250">MSDAHEAAGPWTRAIRSSASCAEKRTMEKA</sequence>
<accession>A0A7W7L5G7</accession>
<evidence type="ECO:0000256" key="1">
    <source>
        <dbReference type="SAM" id="MobiDB-lite"/>
    </source>
</evidence>
<evidence type="ECO:0000313" key="3">
    <source>
        <dbReference type="Proteomes" id="UP000556436"/>
    </source>
</evidence>
<evidence type="ECO:0000313" key="2">
    <source>
        <dbReference type="EMBL" id="MBB4884040.1"/>
    </source>
</evidence>
<dbReference type="AlphaFoldDB" id="A0A7W7L5G7"/>
<gene>
    <name evidence="2" type="ORF">FHS38_000049</name>
</gene>
<keyword evidence="3" id="KW-1185">Reference proteome</keyword>